<proteinExistence type="predicted"/>
<feature type="transmembrane region" description="Helical" evidence="1">
    <location>
        <begin position="566"/>
        <end position="584"/>
    </location>
</feature>
<organism evidence="2 3">
    <name type="scientific">Alteribacillus persepolensis</name>
    <dbReference type="NCBI Taxonomy" id="568899"/>
    <lineage>
        <taxon>Bacteria</taxon>
        <taxon>Bacillati</taxon>
        <taxon>Bacillota</taxon>
        <taxon>Bacilli</taxon>
        <taxon>Bacillales</taxon>
        <taxon>Bacillaceae</taxon>
        <taxon>Alteribacillus</taxon>
    </lineage>
</organism>
<evidence type="ECO:0000313" key="2">
    <source>
        <dbReference type="EMBL" id="SDI26360.1"/>
    </source>
</evidence>
<keyword evidence="1" id="KW-0812">Transmembrane</keyword>
<feature type="transmembrane region" description="Helical" evidence="1">
    <location>
        <begin position="394"/>
        <end position="416"/>
    </location>
</feature>
<feature type="transmembrane region" description="Helical" evidence="1">
    <location>
        <begin position="450"/>
        <end position="473"/>
    </location>
</feature>
<feature type="transmembrane region" description="Helical" evidence="1">
    <location>
        <begin position="364"/>
        <end position="382"/>
    </location>
</feature>
<feature type="transmembrane region" description="Helical" evidence="1">
    <location>
        <begin position="665"/>
        <end position="688"/>
    </location>
</feature>
<keyword evidence="1" id="KW-0472">Membrane</keyword>
<gene>
    <name evidence="2" type="ORF">SAMN05192534_12921</name>
</gene>
<accession>A0A1G8J6U4</accession>
<evidence type="ECO:0000313" key="3">
    <source>
        <dbReference type="Proteomes" id="UP000199163"/>
    </source>
</evidence>
<dbReference type="EMBL" id="FNDK01000029">
    <property type="protein sequence ID" value="SDI26360.1"/>
    <property type="molecule type" value="Genomic_DNA"/>
</dbReference>
<dbReference type="AlphaFoldDB" id="A0A1G8J6U4"/>
<keyword evidence="3" id="KW-1185">Reference proteome</keyword>
<sequence>MGMVKTWGCVLWITVMNMLAFPFISEAMPESTGDNAKHAVLIIVPGLSYDGFFELMNEPAAPSLWTSADMIMLNRVADGRVTPVSEVLTLSSGIRAQGIDGEPPLLKQGEPQEKEYTYYYPSFHEWKHANQQTTHQSQLGLLGEVLQTNNVHTSFIGHSDIYDENVSFAPFFTVNTRGETAGRRDTGVITDHGAPGGYRMDTESALKQISGIQNRYLSTWTVVEWGDIYRQRHIMANDTNRKEAISHLAQFITAVRQNDAPIFLLGVAPPVEDMKKGLKMVPFVKWEQTEREVPAFLYSDTVKQAYIGSGIDAAPTFLQTFHIETPERWRGNALYQKNIGGQVNSFYDETSGAAAIHKTRAPVLSSYITLLALLLVIGFVYGKWKKKNNSTALYIIKSAVLAGMISPLSFTLAPLFFGRQIISVPVYCAAVSIFSVGCGLLLAKWYQEKAVWIVSFGLVAILTADLLLGAPLIQRSYLGYDPLIGARYGGIGNELGGFFAAASVLAVEPWWRDKKKRMWIVVFFFLVILGSSSFGKNAGVMLASGLMFASLLLISKQNSRITIQRLLMYTLVALLSLLGMLWLFQQFGGPSHIGGAFQLLFNGEWREILGIIWRKMQMNIKIIMHSNWTKLLLTSYIISLLYLLFQSNHTFKPSQQDVLRAGAVGSVFLLLLNDSGAVAAATSMFYLLCARYVWSFKDEE</sequence>
<feature type="transmembrane region" description="Helical" evidence="1">
    <location>
        <begin position="485"/>
        <end position="505"/>
    </location>
</feature>
<feature type="transmembrane region" description="Helical" evidence="1">
    <location>
        <begin position="422"/>
        <end position="443"/>
    </location>
</feature>
<keyword evidence="1" id="KW-1133">Transmembrane helix</keyword>
<dbReference type="Proteomes" id="UP000199163">
    <property type="component" value="Unassembled WGS sequence"/>
</dbReference>
<feature type="transmembrane region" description="Helical" evidence="1">
    <location>
        <begin position="628"/>
        <end position="645"/>
    </location>
</feature>
<evidence type="ECO:0000256" key="1">
    <source>
        <dbReference type="SAM" id="Phobius"/>
    </source>
</evidence>
<protein>
    <submittedName>
        <fullName evidence="2">Uncharacterized protein</fullName>
    </submittedName>
</protein>
<reference evidence="2 3" key="1">
    <citation type="submission" date="2016-10" db="EMBL/GenBank/DDBJ databases">
        <authorList>
            <person name="de Groot N.N."/>
        </authorList>
    </citation>
    <scope>NUCLEOTIDE SEQUENCE [LARGE SCALE GENOMIC DNA]</scope>
    <source>
        <strain evidence="2 3">DSM 21632</strain>
    </source>
</reference>
<name>A0A1G8J6U4_9BACI</name>
<dbReference type="STRING" id="568899.SAMN05192534_12921"/>
<feature type="transmembrane region" description="Helical" evidence="1">
    <location>
        <begin position="517"/>
        <end position="532"/>
    </location>
</feature>